<comment type="caution">
    <text evidence="6">The sequence shown here is derived from an EMBL/GenBank/DDBJ whole genome shotgun (WGS) entry which is preliminary data.</text>
</comment>
<dbReference type="PROSITE" id="PS50041">
    <property type="entry name" value="C_TYPE_LECTIN_2"/>
    <property type="match status" value="1"/>
</dbReference>
<reference evidence="6" key="1">
    <citation type="submission" date="2021-05" db="EMBL/GenBank/DDBJ databases">
        <authorList>
            <person name="Tigano A."/>
        </authorList>
    </citation>
    <scope>NUCLEOTIDE SEQUENCE</scope>
</reference>
<dbReference type="PROSITE" id="PS00615">
    <property type="entry name" value="C_TYPE_LECTIN_1"/>
    <property type="match status" value="1"/>
</dbReference>
<keyword evidence="2" id="KW-1015">Disulfide bond</keyword>
<gene>
    <name evidence="6" type="ORF">MMEN_LOCUS2511</name>
</gene>
<evidence type="ECO:0000259" key="5">
    <source>
        <dbReference type="PROSITE" id="PS50041"/>
    </source>
</evidence>
<feature type="coiled-coil region" evidence="3">
    <location>
        <begin position="73"/>
        <end position="107"/>
    </location>
</feature>
<evidence type="ECO:0000256" key="3">
    <source>
        <dbReference type="SAM" id="Coils"/>
    </source>
</evidence>
<dbReference type="OrthoDB" id="6133475at2759"/>
<dbReference type="Pfam" id="PF00059">
    <property type="entry name" value="Lectin_C"/>
    <property type="match status" value="1"/>
</dbReference>
<dbReference type="CDD" id="cd03590">
    <property type="entry name" value="CLECT_DC-SIGN_like"/>
    <property type="match status" value="1"/>
</dbReference>
<keyword evidence="4" id="KW-1133">Transmembrane helix</keyword>
<dbReference type="InterPro" id="IPR050111">
    <property type="entry name" value="C-type_lectin/snaclec_domain"/>
</dbReference>
<dbReference type="SUPFAM" id="SSF56436">
    <property type="entry name" value="C-type lectin-like"/>
    <property type="match status" value="1"/>
</dbReference>
<dbReference type="InterPro" id="IPR016186">
    <property type="entry name" value="C-type_lectin-like/link_sf"/>
</dbReference>
<feature type="domain" description="C-type lectin" evidence="5">
    <location>
        <begin position="128"/>
        <end position="245"/>
    </location>
</feature>
<evidence type="ECO:0000256" key="2">
    <source>
        <dbReference type="ARBA" id="ARBA00023157"/>
    </source>
</evidence>
<dbReference type="GO" id="GO:0030246">
    <property type="term" value="F:carbohydrate binding"/>
    <property type="evidence" value="ECO:0007669"/>
    <property type="project" value="UniProtKB-KW"/>
</dbReference>
<evidence type="ECO:0000313" key="6">
    <source>
        <dbReference type="EMBL" id="CAG5865863.1"/>
    </source>
</evidence>
<dbReference type="AlphaFoldDB" id="A0A8S4AB16"/>
<feature type="transmembrane region" description="Helical" evidence="4">
    <location>
        <begin position="33"/>
        <end position="59"/>
    </location>
</feature>
<keyword evidence="4" id="KW-0472">Membrane</keyword>
<dbReference type="Proteomes" id="UP000677803">
    <property type="component" value="Unassembled WGS sequence"/>
</dbReference>
<dbReference type="InterPro" id="IPR033989">
    <property type="entry name" value="CD209-like_CTLD"/>
</dbReference>
<dbReference type="Gene3D" id="3.10.100.10">
    <property type="entry name" value="Mannose-Binding Protein A, subunit A"/>
    <property type="match status" value="1"/>
</dbReference>
<dbReference type="InterPro" id="IPR018378">
    <property type="entry name" value="C-type_lectin_CS"/>
</dbReference>
<sequence length="251" mass="27986">MDAIYANAECGKPVCIVPTTGSNGDSRRSKRSIYLCVTFSLGLLMVLLLAGLIVLGAYYHNSNGLVANLSAIKDNLTERLQTSNSKLDSIREERDLLLTNLTKITEELNKQKSLAKQKKTCPTGWKMFSCSCYLVSSLSGTWDKGREDCNDKGADLVVIDTAEEQKFVSGLITSDTWIGLSDRNQEGLWQWVDNSPLSVKFWDINQPDNGGRDPKWGEEDCAHFIKSPTVWNDISCTTSFKWICEKIPDTV</sequence>
<protein>
    <submittedName>
        <fullName evidence="6">(Atlantic silverside) hypothetical protein</fullName>
    </submittedName>
</protein>
<evidence type="ECO:0000256" key="4">
    <source>
        <dbReference type="SAM" id="Phobius"/>
    </source>
</evidence>
<organism evidence="6 7">
    <name type="scientific">Menidia menidia</name>
    <name type="common">Atlantic silverside</name>
    <dbReference type="NCBI Taxonomy" id="238744"/>
    <lineage>
        <taxon>Eukaryota</taxon>
        <taxon>Metazoa</taxon>
        <taxon>Chordata</taxon>
        <taxon>Craniata</taxon>
        <taxon>Vertebrata</taxon>
        <taxon>Euteleostomi</taxon>
        <taxon>Actinopterygii</taxon>
        <taxon>Neopterygii</taxon>
        <taxon>Teleostei</taxon>
        <taxon>Neoteleostei</taxon>
        <taxon>Acanthomorphata</taxon>
        <taxon>Ovalentaria</taxon>
        <taxon>Atherinomorphae</taxon>
        <taxon>Atheriniformes</taxon>
        <taxon>Atherinopsidae</taxon>
        <taxon>Menidiinae</taxon>
        <taxon>Menidia</taxon>
    </lineage>
</organism>
<keyword evidence="3" id="KW-0175">Coiled coil</keyword>
<dbReference type="InterPro" id="IPR016187">
    <property type="entry name" value="CTDL_fold"/>
</dbReference>
<accession>A0A8S4AB16</accession>
<name>A0A8S4AB16_9TELE</name>
<proteinExistence type="predicted"/>
<dbReference type="EMBL" id="CAJRST010001113">
    <property type="protein sequence ID" value="CAG5865863.1"/>
    <property type="molecule type" value="Genomic_DNA"/>
</dbReference>
<dbReference type="PANTHER" id="PTHR22803">
    <property type="entry name" value="MANNOSE, PHOSPHOLIPASE, LECTIN RECEPTOR RELATED"/>
    <property type="match status" value="1"/>
</dbReference>
<evidence type="ECO:0000313" key="7">
    <source>
        <dbReference type="Proteomes" id="UP000677803"/>
    </source>
</evidence>
<keyword evidence="4" id="KW-0812">Transmembrane</keyword>
<keyword evidence="1" id="KW-0430">Lectin</keyword>
<keyword evidence="7" id="KW-1185">Reference proteome</keyword>
<evidence type="ECO:0000256" key="1">
    <source>
        <dbReference type="ARBA" id="ARBA00022734"/>
    </source>
</evidence>
<dbReference type="InterPro" id="IPR001304">
    <property type="entry name" value="C-type_lectin-like"/>
</dbReference>
<dbReference type="SMART" id="SM00034">
    <property type="entry name" value="CLECT"/>
    <property type="match status" value="1"/>
</dbReference>